<evidence type="ECO:0000313" key="1">
    <source>
        <dbReference type="EMBL" id="KAJ9126584.1"/>
    </source>
</evidence>
<accession>A0ACC2XT83</accession>
<evidence type="ECO:0000313" key="2">
    <source>
        <dbReference type="Proteomes" id="UP001234202"/>
    </source>
</evidence>
<comment type="caution">
    <text evidence="1">The sequence shown here is derived from an EMBL/GenBank/DDBJ whole genome shotgun (WGS) entry which is preliminary data.</text>
</comment>
<organism evidence="1 2">
    <name type="scientific">Naganishia onofrii</name>
    <dbReference type="NCBI Taxonomy" id="1851511"/>
    <lineage>
        <taxon>Eukaryota</taxon>
        <taxon>Fungi</taxon>
        <taxon>Dikarya</taxon>
        <taxon>Basidiomycota</taxon>
        <taxon>Agaricomycotina</taxon>
        <taxon>Tremellomycetes</taxon>
        <taxon>Filobasidiales</taxon>
        <taxon>Filobasidiaceae</taxon>
        <taxon>Naganishia</taxon>
    </lineage>
</organism>
<dbReference type="Proteomes" id="UP001234202">
    <property type="component" value="Unassembled WGS sequence"/>
</dbReference>
<reference evidence="1" key="1">
    <citation type="submission" date="2023-04" db="EMBL/GenBank/DDBJ databases">
        <title>Draft Genome sequencing of Naganishia species isolated from polar environments using Oxford Nanopore Technology.</title>
        <authorList>
            <person name="Leo P."/>
            <person name="Venkateswaran K."/>
        </authorList>
    </citation>
    <scope>NUCLEOTIDE SEQUENCE</scope>
    <source>
        <strain evidence="1">DBVPG 5303</strain>
    </source>
</reference>
<proteinExistence type="predicted"/>
<keyword evidence="2" id="KW-1185">Reference proteome</keyword>
<gene>
    <name evidence="1" type="ORF">QFC24_001613</name>
</gene>
<sequence length="563" mass="62548">MSSKKSKLDLIVRARYQNPIPAPAFPPLLVDIPVSLPLLVGKPDLTSLYAASLPLPMMIDSEIGMPLDLNAFDGIWSGETKSNPHLNPVEQATANGSAKKAALDPEDLALLEAPSRSTIINGVVSSSNFVQAGSLKQTYHKPEVAWLRNTTYLSRDTGKKVGLPSNGAAGASSLARPQEKKEAALMIDASMLAQQQAIEKTFWIHDHTKVEDLRHPLKPHLRAVDTFDILPDEDAVKLNLNVVNFSERPAGSQGQRLSEEELETSILRPKNNEYFKGFHFYVVQDQAESSSTAAAKKEPTSDDEDADADVPKPEPTEKNDLDRWFEVRKEVLPADEDDSRDRNDATWKVGVRITVTLPRVRDYEISGRDIPNEIVLTFYDGTDPMDPVVAHEHAKRKGKGSAAKGGDEDDVEGEDGDGVKAEEDDDDDDDLFGDDEIQEEANGTKDPVSSTKDGDKEPLSTLTKRKDRGVYYGKIVSRVNVRKRRMLRNNEDLEDDDLWDNIILAYEGINSRKKARFDDIAKMFDPEWVEAELQRDHGIEDLQGEGLEETQDAYVSASEAEEE</sequence>
<name>A0ACC2XT83_9TREE</name>
<protein>
    <submittedName>
        <fullName evidence="1">Uncharacterized protein</fullName>
    </submittedName>
</protein>
<dbReference type="EMBL" id="JASBWV010000004">
    <property type="protein sequence ID" value="KAJ9126584.1"/>
    <property type="molecule type" value="Genomic_DNA"/>
</dbReference>